<name>A0A8X7P347_BRACI</name>
<dbReference type="OrthoDB" id="10511488at2759"/>
<dbReference type="EMBL" id="JAAMPC010000284">
    <property type="protein sequence ID" value="KAG2243038.1"/>
    <property type="molecule type" value="Genomic_DNA"/>
</dbReference>
<reference evidence="2 3" key="1">
    <citation type="submission" date="2020-02" db="EMBL/GenBank/DDBJ databases">
        <authorList>
            <person name="Ma Q."/>
            <person name="Huang Y."/>
            <person name="Song X."/>
            <person name="Pei D."/>
        </authorList>
    </citation>
    <scope>NUCLEOTIDE SEQUENCE [LARGE SCALE GENOMIC DNA]</scope>
    <source>
        <strain evidence="2">Sxm20200214</strain>
        <tissue evidence="2">Leaf</tissue>
    </source>
</reference>
<evidence type="ECO:0000256" key="1">
    <source>
        <dbReference type="SAM" id="MobiDB-lite"/>
    </source>
</evidence>
<sequence>MDHPKSPSKRTYWSKSQVGSRAACPPPTIAGDCSRDSVNSDEEISSGKESVKGVLNERTENYSIPRQT</sequence>
<dbReference type="AlphaFoldDB" id="A0A8X7P347"/>
<dbReference type="Proteomes" id="UP000886595">
    <property type="component" value="Unassembled WGS sequence"/>
</dbReference>
<protein>
    <submittedName>
        <fullName evidence="2">Uncharacterized protein</fullName>
    </submittedName>
</protein>
<feature type="compositionally biased region" description="Basic and acidic residues" evidence="1">
    <location>
        <begin position="45"/>
        <end position="60"/>
    </location>
</feature>
<evidence type="ECO:0000313" key="3">
    <source>
        <dbReference type="Proteomes" id="UP000886595"/>
    </source>
</evidence>
<accession>A0A8X7P347</accession>
<proteinExistence type="predicted"/>
<feature type="compositionally biased region" description="Polar residues" evidence="1">
    <location>
        <begin position="9"/>
        <end position="19"/>
    </location>
</feature>
<comment type="caution">
    <text evidence="2">The sequence shown here is derived from an EMBL/GenBank/DDBJ whole genome shotgun (WGS) entry which is preliminary data.</text>
</comment>
<gene>
    <name evidence="2" type="ORF">Bca52824_095123</name>
</gene>
<feature type="region of interest" description="Disordered" evidence="1">
    <location>
        <begin position="1"/>
        <end position="68"/>
    </location>
</feature>
<evidence type="ECO:0000313" key="2">
    <source>
        <dbReference type="EMBL" id="KAG2243038.1"/>
    </source>
</evidence>
<organism evidence="2 3">
    <name type="scientific">Brassica carinata</name>
    <name type="common">Ethiopian mustard</name>
    <name type="synonym">Abyssinian cabbage</name>
    <dbReference type="NCBI Taxonomy" id="52824"/>
    <lineage>
        <taxon>Eukaryota</taxon>
        <taxon>Viridiplantae</taxon>
        <taxon>Streptophyta</taxon>
        <taxon>Embryophyta</taxon>
        <taxon>Tracheophyta</taxon>
        <taxon>Spermatophyta</taxon>
        <taxon>Magnoliopsida</taxon>
        <taxon>eudicotyledons</taxon>
        <taxon>Gunneridae</taxon>
        <taxon>Pentapetalae</taxon>
        <taxon>rosids</taxon>
        <taxon>malvids</taxon>
        <taxon>Brassicales</taxon>
        <taxon>Brassicaceae</taxon>
        <taxon>Brassiceae</taxon>
        <taxon>Brassica</taxon>
    </lineage>
</organism>
<keyword evidence="3" id="KW-1185">Reference proteome</keyword>